<sequence length="496" mass="53943">MGKTLKSLAEVLQAAGLLLAQTGDGARLELSDIQYDSRRVTKGTLFLCKGAHFSPAYLTAAVDRGACAYLSDRPYPEAGADLPFLQVKDIRQALAVTANWFFDAPWRDLHMMGVTGTKGKSTTVTMVKAIFDAAAEESGAPLCGITSSVCNFDGVREEASKLTTPENIDLYRHLARAREAGLRHMVVEVSSQALKYHRVGGIRFDDAVFLNIAPDHIGPIEHPSFEDYFTSKLSIFDRADRAFVNQESDELPRIMAAARHCRQVVRFGLHEGDYIAEDLRADAKGLTFNLAFDGGIQAFHLPMHGRFNVENALAAIALAHKAGIPLTTCAKALAGIKMTGHMSYLQEAGITVVVDYAHNEISFRRVLETVRQDFPDAPIWLLFGAPGDKAESRRPGMGRVASLGADHIILTADDPATEEVAAINDSICRAFEKKVPVEKIEDRATAVRHAVQTAPEGAVVLLLGKGYETCQKIKGERVPYAGDEVVAKAALLARKV</sequence>
<protein>
    <recommendedName>
        <fullName evidence="3">UDP-N-acetylmuramoyl-L-alanyl-D-glutamate--L-lysine ligase</fullName>
        <ecNumber evidence="3">6.3.2.7</ecNumber>
    </recommendedName>
    <alternativeName>
        <fullName evidence="3">L-lysine-adding enzyme</fullName>
    </alternativeName>
    <alternativeName>
        <fullName evidence="3">UDP-MurNAc-L-Ala-D-Glu:L-Lys ligase</fullName>
    </alternativeName>
    <alternativeName>
        <fullName evidence="3">UDP-MurNAc-tripeptide synthetase</fullName>
    </alternativeName>
    <alternativeName>
        <fullName evidence="3">UDP-N-acetylmuramyl-tripeptide synthetase</fullName>
    </alternativeName>
</protein>
<feature type="binding site" evidence="3">
    <location>
        <begin position="163"/>
        <end position="164"/>
    </location>
    <ligand>
        <name>UDP-N-acetyl-alpha-D-muramoyl-L-alanyl-D-glutamate</name>
        <dbReference type="ChEBI" id="CHEBI:83900"/>
    </ligand>
</feature>
<evidence type="ECO:0000313" key="7">
    <source>
        <dbReference type="EMBL" id="SDD65812.1"/>
    </source>
</evidence>
<dbReference type="InterPro" id="IPR004101">
    <property type="entry name" value="Mur_ligase_C"/>
</dbReference>
<dbReference type="PANTHER" id="PTHR23135:SF4">
    <property type="entry name" value="UDP-N-ACETYLMURAMOYL-L-ALANYL-D-GLUTAMATE--2,6-DIAMINOPIMELATE LIGASE MURE HOMOLOG, CHLOROPLASTIC"/>
    <property type="match status" value="1"/>
</dbReference>
<feature type="binding site" evidence="3">
    <location>
        <position position="37"/>
    </location>
    <ligand>
        <name>UDP-N-acetyl-alpha-D-muramoyl-L-alanyl-D-glutamate</name>
        <dbReference type="ChEBI" id="CHEBI:83900"/>
    </ligand>
</feature>
<dbReference type="GO" id="GO:0009252">
    <property type="term" value="P:peptidoglycan biosynthetic process"/>
    <property type="evidence" value="ECO:0007669"/>
    <property type="project" value="UniProtKB-UniRule"/>
</dbReference>
<dbReference type="InterPro" id="IPR036615">
    <property type="entry name" value="Mur_ligase_C_dom_sf"/>
</dbReference>
<dbReference type="NCBIfam" id="TIGR01085">
    <property type="entry name" value="murE"/>
    <property type="match status" value="1"/>
</dbReference>
<dbReference type="EMBL" id="FNAF01000005">
    <property type="protein sequence ID" value="SDD65812.1"/>
    <property type="molecule type" value="Genomic_DNA"/>
</dbReference>
<dbReference type="Proteomes" id="UP000198995">
    <property type="component" value="Unassembled WGS sequence"/>
</dbReference>
<dbReference type="Pfam" id="PF08245">
    <property type="entry name" value="Mur_ligase_M"/>
    <property type="match status" value="1"/>
</dbReference>
<accession>A0A1G6WIW7</accession>
<keyword evidence="3 7" id="KW-0436">Ligase</keyword>
<dbReference type="GO" id="GO:0005524">
    <property type="term" value="F:ATP binding"/>
    <property type="evidence" value="ECO:0007669"/>
    <property type="project" value="UniProtKB-UniRule"/>
</dbReference>
<proteinExistence type="inferred from homology"/>
<evidence type="ECO:0000256" key="2">
    <source>
        <dbReference type="ARBA" id="ARBA00005898"/>
    </source>
</evidence>
<feature type="domain" description="Mur ligase C-terminal" evidence="5">
    <location>
        <begin position="342"/>
        <end position="466"/>
    </location>
</feature>
<comment type="similarity">
    <text evidence="2 3">Belongs to the MurCDEF family. MurE subfamily.</text>
</comment>
<evidence type="ECO:0000313" key="8">
    <source>
        <dbReference type="Proteomes" id="UP000198995"/>
    </source>
</evidence>
<dbReference type="AlphaFoldDB" id="A0A1G6WIW7"/>
<dbReference type="UniPathway" id="UPA00219"/>
<dbReference type="SUPFAM" id="SSF53244">
    <property type="entry name" value="MurD-like peptide ligases, peptide-binding domain"/>
    <property type="match status" value="1"/>
</dbReference>
<comment type="pathway">
    <text evidence="1 3 4">Cell wall biogenesis; peptidoglycan biosynthesis.</text>
</comment>
<keyword evidence="3 4" id="KW-0961">Cell wall biogenesis/degradation</keyword>
<dbReference type="InterPro" id="IPR005761">
    <property type="entry name" value="UDP-N-AcMur-Glu-dNH2Pim_ligase"/>
</dbReference>
<dbReference type="EC" id="6.3.2.7" evidence="3"/>
<feature type="modified residue" description="N6-carboxylysine" evidence="3">
    <location>
        <position position="232"/>
    </location>
</feature>
<keyword evidence="3 4" id="KW-0573">Peptidoglycan synthesis</keyword>
<organism evidence="7 8">
    <name type="scientific">Peptococcus niger</name>
    <dbReference type="NCBI Taxonomy" id="2741"/>
    <lineage>
        <taxon>Bacteria</taxon>
        <taxon>Bacillati</taxon>
        <taxon>Bacillota</taxon>
        <taxon>Clostridia</taxon>
        <taxon>Eubacteriales</taxon>
        <taxon>Peptococcaceae</taxon>
        <taxon>Peptococcus</taxon>
    </lineage>
</organism>
<comment type="cofactor">
    <cofactor evidence="3">
        <name>Mg(2+)</name>
        <dbReference type="ChEBI" id="CHEBI:18420"/>
    </cofactor>
</comment>
<reference evidence="7 8" key="1">
    <citation type="submission" date="2016-10" db="EMBL/GenBank/DDBJ databases">
        <authorList>
            <person name="de Groot N.N."/>
        </authorList>
    </citation>
    <scope>NUCLEOTIDE SEQUENCE [LARGE SCALE GENOMIC DNA]</scope>
    <source>
        <strain evidence="7 8">DSM 20475</strain>
    </source>
</reference>
<dbReference type="InterPro" id="IPR035911">
    <property type="entry name" value="MurE/MurF_N"/>
</dbReference>
<feature type="short sequence motif" description="L-lysine recognition motif" evidence="3">
    <location>
        <begin position="413"/>
        <end position="416"/>
    </location>
</feature>
<keyword evidence="3 4" id="KW-0133">Cell shape</keyword>
<dbReference type="GO" id="GO:0071555">
    <property type="term" value="P:cell wall organization"/>
    <property type="evidence" value="ECO:0007669"/>
    <property type="project" value="UniProtKB-KW"/>
</dbReference>
<dbReference type="Gene3D" id="3.90.190.20">
    <property type="entry name" value="Mur ligase, C-terminal domain"/>
    <property type="match status" value="1"/>
</dbReference>
<dbReference type="OrthoDB" id="9800958at2"/>
<evidence type="ECO:0000256" key="3">
    <source>
        <dbReference type="HAMAP-Rule" id="MF_00208"/>
    </source>
</evidence>
<comment type="catalytic activity">
    <reaction evidence="3">
        <text>UDP-N-acetyl-alpha-D-muramoyl-L-alanyl-D-glutamate + L-lysine + ATP = UDP-N-acetyl-alpha-D-muramoyl-L-alanyl-gamma-D-glutamyl-L-lysine + ADP + phosphate + H(+)</text>
        <dbReference type="Rhea" id="RHEA:17969"/>
        <dbReference type="ChEBI" id="CHEBI:15378"/>
        <dbReference type="ChEBI" id="CHEBI:30616"/>
        <dbReference type="ChEBI" id="CHEBI:32551"/>
        <dbReference type="ChEBI" id="CHEBI:43474"/>
        <dbReference type="ChEBI" id="CHEBI:83900"/>
        <dbReference type="ChEBI" id="CHEBI:83903"/>
        <dbReference type="ChEBI" id="CHEBI:456216"/>
        <dbReference type="EC" id="6.3.2.7"/>
    </reaction>
</comment>
<keyword evidence="3" id="KW-0460">Magnesium</keyword>
<dbReference type="GO" id="GO:0005737">
    <property type="term" value="C:cytoplasm"/>
    <property type="evidence" value="ECO:0007669"/>
    <property type="project" value="UniProtKB-SubCell"/>
</dbReference>
<dbReference type="PANTHER" id="PTHR23135">
    <property type="entry name" value="MUR LIGASE FAMILY MEMBER"/>
    <property type="match status" value="1"/>
</dbReference>
<comment type="PTM">
    <text evidence="3">Carboxylation is probably crucial for Mg(2+) binding and, consequently, for the gamma-phosphate positioning of ATP.</text>
</comment>
<gene>
    <name evidence="3" type="primary">murE</name>
    <name evidence="7" type="ORF">SAMN04489866_10564</name>
</gene>
<evidence type="ECO:0000259" key="5">
    <source>
        <dbReference type="Pfam" id="PF02875"/>
    </source>
</evidence>
<dbReference type="GO" id="GO:0051301">
    <property type="term" value="P:cell division"/>
    <property type="evidence" value="ECO:0007669"/>
    <property type="project" value="UniProtKB-KW"/>
</dbReference>
<dbReference type="Pfam" id="PF02875">
    <property type="entry name" value="Mur_ligase_C"/>
    <property type="match status" value="1"/>
</dbReference>
<evidence type="ECO:0000259" key="6">
    <source>
        <dbReference type="Pfam" id="PF08245"/>
    </source>
</evidence>
<evidence type="ECO:0000256" key="4">
    <source>
        <dbReference type="RuleBase" id="RU004135"/>
    </source>
</evidence>
<keyword evidence="3 4" id="KW-0132">Cell division</keyword>
<dbReference type="GO" id="GO:0000287">
    <property type="term" value="F:magnesium ion binding"/>
    <property type="evidence" value="ECO:0007669"/>
    <property type="project" value="UniProtKB-UniRule"/>
</dbReference>
<keyword evidence="8" id="KW-1185">Reference proteome</keyword>
<dbReference type="GO" id="GO:0008360">
    <property type="term" value="P:regulation of cell shape"/>
    <property type="evidence" value="ECO:0007669"/>
    <property type="project" value="UniProtKB-KW"/>
</dbReference>
<keyword evidence="3 4" id="KW-0131">Cell cycle</keyword>
<feature type="binding site" evidence="3">
    <location>
        <begin position="116"/>
        <end position="122"/>
    </location>
    <ligand>
        <name>ATP</name>
        <dbReference type="ChEBI" id="CHEBI:30616"/>
    </ligand>
</feature>
<keyword evidence="3" id="KW-0963">Cytoplasm</keyword>
<dbReference type="STRING" id="2741.SAMN04489866_10564"/>
<dbReference type="InterPro" id="IPR013221">
    <property type="entry name" value="Mur_ligase_cen"/>
</dbReference>
<dbReference type="Gene3D" id="3.40.1390.10">
    <property type="entry name" value="MurE/MurF, N-terminal domain"/>
    <property type="match status" value="1"/>
</dbReference>
<dbReference type="InterPro" id="IPR036565">
    <property type="entry name" value="Mur-like_cat_sf"/>
</dbReference>
<keyword evidence="3" id="KW-0067">ATP-binding</keyword>
<keyword evidence="3" id="KW-0547">Nucleotide-binding</keyword>
<name>A0A1G6WIW7_PEPNI</name>
<dbReference type="GO" id="GO:0047482">
    <property type="term" value="F:UDP-N-acetylmuramoyl-L-alanyl-D-glutamate-L-lysine ligase activity"/>
    <property type="evidence" value="ECO:0007669"/>
    <property type="project" value="UniProtKB-UniRule"/>
</dbReference>
<comment type="caution">
    <text evidence="3">Lacks conserved residue(s) required for the propagation of feature annotation.</text>
</comment>
<dbReference type="RefSeq" id="WP_159427996.1">
    <property type="nucleotide sequence ID" value="NZ_FNAF01000005.1"/>
</dbReference>
<feature type="binding site" evidence="3">
    <location>
        <position position="190"/>
    </location>
    <ligand>
        <name>UDP-N-acetyl-alpha-D-muramoyl-L-alanyl-D-glutamate</name>
        <dbReference type="ChEBI" id="CHEBI:83900"/>
    </ligand>
</feature>
<comment type="function">
    <text evidence="3">Catalyzes the addition of L-lysine to the nucleotide precursor UDP-N-acetylmuramoyl-L-alanyl-D-glutamate (UMAG) in the biosynthesis of bacterial cell-wall peptidoglycan.</text>
</comment>
<dbReference type="Gene3D" id="3.40.1190.10">
    <property type="entry name" value="Mur-like, catalytic domain"/>
    <property type="match status" value="1"/>
</dbReference>
<dbReference type="SUPFAM" id="SSF53623">
    <property type="entry name" value="MurD-like peptide ligases, catalytic domain"/>
    <property type="match status" value="1"/>
</dbReference>
<comment type="subcellular location">
    <subcellularLocation>
        <location evidence="3 4">Cytoplasm</location>
    </subcellularLocation>
</comment>
<feature type="domain" description="Mur ligase central" evidence="6">
    <location>
        <begin position="114"/>
        <end position="319"/>
    </location>
</feature>
<dbReference type="HAMAP" id="MF_00208">
    <property type="entry name" value="MurE"/>
    <property type="match status" value="1"/>
</dbReference>
<feature type="binding site" evidence="3">
    <location>
        <position position="198"/>
    </location>
    <ligand>
        <name>UDP-N-acetyl-alpha-D-muramoyl-L-alanyl-D-glutamate</name>
        <dbReference type="ChEBI" id="CHEBI:83900"/>
    </ligand>
</feature>
<evidence type="ECO:0000256" key="1">
    <source>
        <dbReference type="ARBA" id="ARBA00004752"/>
    </source>
</evidence>
<dbReference type="SUPFAM" id="SSF63418">
    <property type="entry name" value="MurE/MurF N-terminal domain"/>
    <property type="match status" value="1"/>
</dbReference>